<keyword evidence="2" id="KW-1185">Reference proteome</keyword>
<reference evidence="1 2" key="1">
    <citation type="submission" date="2016-07" db="EMBL/GenBank/DDBJ databases">
        <title>Pervasive Adenine N6-methylation of Active Genes in Fungi.</title>
        <authorList>
            <consortium name="DOE Joint Genome Institute"/>
            <person name="Mondo S.J."/>
            <person name="Dannebaum R.O."/>
            <person name="Kuo R.C."/>
            <person name="Labutti K."/>
            <person name="Haridas S."/>
            <person name="Kuo A."/>
            <person name="Salamov A."/>
            <person name="Ahrendt S.R."/>
            <person name="Lipzen A."/>
            <person name="Sullivan W."/>
            <person name="Andreopoulos W.B."/>
            <person name="Clum A."/>
            <person name="Lindquist E."/>
            <person name="Daum C."/>
            <person name="Ramamoorthy G.K."/>
            <person name="Gryganskyi A."/>
            <person name="Culley D."/>
            <person name="Magnuson J.K."/>
            <person name="James T.Y."/>
            <person name="O'Malley M.A."/>
            <person name="Stajich J.E."/>
            <person name="Spatafora J.W."/>
            <person name="Visel A."/>
            <person name="Grigoriev I.V."/>
        </authorList>
    </citation>
    <scope>NUCLEOTIDE SEQUENCE [LARGE SCALE GENOMIC DNA]</scope>
    <source>
        <strain evidence="1 2">JEL800</strain>
    </source>
</reference>
<dbReference type="EMBL" id="MCGO01000049">
    <property type="protein sequence ID" value="ORY37672.1"/>
    <property type="molecule type" value="Genomic_DNA"/>
</dbReference>
<organism evidence="1 2">
    <name type="scientific">Rhizoclosmatium globosum</name>
    <dbReference type="NCBI Taxonomy" id="329046"/>
    <lineage>
        <taxon>Eukaryota</taxon>
        <taxon>Fungi</taxon>
        <taxon>Fungi incertae sedis</taxon>
        <taxon>Chytridiomycota</taxon>
        <taxon>Chytridiomycota incertae sedis</taxon>
        <taxon>Chytridiomycetes</taxon>
        <taxon>Chytridiales</taxon>
        <taxon>Chytriomycetaceae</taxon>
        <taxon>Rhizoclosmatium</taxon>
    </lineage>
</organism>
<comment type="caution">
    <text evidence="1">The sequence shown here is derived from an EMBL/GenBank/DDBJ whole genome shotgun (WGS) entry which is preliminary data.</text>
</comment>
<sequence>MFESLWTSYRTIVFGATGYFDFTRQGFEKGQKTFTVGALDVNLSGKTVLVTGANSGLGLAAATQFARRGANVHILCRNEARGKAARDSIAAETKSSAVFLEVVDVASVKDVKRFVSTWKKPVDVLVNNAGILPNERSETQEGLESTFATNTLGTYTLTTLLLPFLQKSSDPRVVNVTSGGAFNKGLDVSDVNYTIPAASTFNGSLVYAQTKRQQIEMTEYWAAKYPAIRWYSMHPGWADTPGVQSSIPGFYNAMKTRLRTPDQGADTIVWASIAEEAKLIRNGALLFDRKEVAQHVPLGGTTAKPGDVDKLMQICEGYLKSIN</sequence>
<dbReference type="PANTHER" id="PTHR44656:SF7">
    <property type="entry name" value="DEHYDROGENASE_REDUCTASE SDR FAMILY MEMBER 12"/>
    <property type="match status" value="1"/>
</dbReference>
<dbReference type="InterPro" id="IPR036291">
    <property type="entry name" value="NAD(P)-bd_dom_sf"/>
</dbReference>
<dbReference type="Proteomes" id="UP000193642">
    <property type="component" value="Unassembled WGS sequence"/>
</dbReference>
<dbReference type="AlphaFoldDB" id="A0A1Y2BSD7"/>
<dbReference type="InterPro" id="IPR052992">
    <property type="entry name" value="SDR_member_12"/>
</dbReference>
<gene>
    <name evidence="1" type="ORF">BCR33DRAFT_854658</name>
</gene>
<dbReference type="STRING" id="329046.A0A1Y2BSD7"/>
<evidence type="ECO:0000313" key="1">
    <source>
        <dbReference type="EMBL" id="ORY37672.1"/>
    </source>
</evidence>
<dbReference type="Pfam" id="PF00106">
    <property type="entry name" value="adh_short"/>
    <property type="match status" value="1"/>
</dbReference>
<name>A0A1Y2BSD7_9FUNG</name>
<evidence type="ECO:0000313" key="2">
    <source>
        <dbReference type="Proteomes" id="UP000193642"/>
    </source>
</evidence>
<protein>
    <submittedName>
        <fullName evidence="1">Dehydrogenase/reductase SDR family member 12-like protein</fullName>
    </submittedName>
</protein>
<proteinExistence type="predicted"/>
<dbReference type="Gene3D" id="3.40.50.720">
    <property type="entry name" value="NAD(P)-binding Rossmann-like Domain"/>
    <property type="match status" value="1"/>
</dbReference>
<dbReference type="SUPFAM" id="SSF51735">
    <property type="entry name" value="NAD(P)-binding Rossmann-fold domains"/>
    <property type="match status" value="1"/>
</dbReference>
<accession>A0A1Y2BSD7</accession>
<dbReference type="PRINTS" id="PR00081">
    <property type="entry name" value="GDHRDH"/>
</dbReference>
<dbReference type="PANTHER" id="PTHR44656">
    <property type="entry name" value="DEHYDROGENASE/REDUCTASE SDR FAMILY MEMBER 12"/>
    <property type="match status" value="1"/>
</dbReference>
<dbReference type="InterPro" id="IPR002347">
    <property type="entry name" value="SDR_fam"/>
</dbReference>
<dbReference type="OrthoDB" id="191139at2759"/>